<dbReference type="KEGG" id="sep:SE_1623"/>
<accession>A0A0H2VHG0</accession>
<dbReference type="InterPro" id="IPR025699">
    <property type="entry name" value="ABC2_memb-like"/>
</dbReference>
<feature type="transmembrane region" description="Helical" evidence="1">
    <location>
        <begin position="90"/>
        <end position="109"/>
    </location>
</feature>
<gene>
    <name evidence="2" type="ordered locus">SE_1623</name>
</gene>
<dbReference type="RefSeq" id="WP_002494112.1">
    <property type="nucleotide sequence ID" value="NC_004461.1"/>
</dbReference>
<dbReference type="eggNOG" id="ENOG503053D">
    <property type="taxonomic scope" value="Bacteria"/>
</dbReference>
<dbReference type="EMBL" id="AE015929">
    <property type="protein sequence ID" value="AAO05222.1"/>
    <property type="molecule type" value="Genomic_DNA"/>
</dbReference>
<feature type="transmembrane region" description="Helical" evidence="1">
    <location>
        <begin position="38"/>
        <end position="58"/>
    </location>
</feature>
<dbReference type="AlphaFoldDB" id="A0A0H2VHG0"/>
<keyword evidence="1" id="KW-1133">Transmembrane helix</keyword>
<keyword evidence="1" id="KW-0472">Membrane</keyword>
<dbReference type="NCBIfam" id="NF047560">
    <property type="entry name" value="PSM_export_PmtB"/>
    <property type="match status" value="1"/>
</dbReference>
<feature type="transmembrane region" description="Helical" evidence="1">
    <location>
        <begin position="154"/>
        <end position="180"/>
    </location>
</feature>
<reference evidence="2 3" key="1">
    <citation type="journal article" date="2003" name="Mol. Microbiol.">
        <title>Genome-based analysis of virulence genes in a non-biofilm-forming Staphylococcus epidermidis strain (ATCC 12228).</title>
        <authorList>
            <person name="Zhang Y.Q."/>
            <person name="Ren S.X."/>
            <person name="Li H.L."/>
            <person name="Wang Y.X."/>
            <person name="Fu G."/>
            <person name="Yang J."/>
            <person name="Qin Z.Q."/>
            <person name="Miao Y.G."/>
            <person name="Wang W.Y."/>
            <person name="Chen R.S."/>
            <person name="Shen Y."/>
            <person name="Chen Z."/>
            <person name="Yuan Z.H."/>
            <person name="Zhao G.P."/>
            <person name="Qu D."/>
            <person name="Danchin A."/>
            <person name="Wen Y.M."/>
        </authorList>
    </citation>
    <scope>NUCLEOTIDE SEQUENCE [LARGE SCALE GENOMIC DNA]</scope>
    <source>
        <strain evidence="3">ATCC 12228 / FDA PCI 1200</strain>
    </source>
</reference>
<dbReference type="PATRIC" id="fig|176280.10.peg.1588"/>
<keyword evidence="1" id="KW-0812">Transmembrane</keyword>
<feature type="transmembrane region" description="Helical" evidence="1">
    <location>
        <begin position="12"/>
        <end position="32"/>
    </location>
</feature>
<sequence>MKQLMIRNLKLRSWTLIIYALLLLFFPIYHLLNKDTPLYSIISGPIGLILTMICLIDIGHLFRVNRRLGGSSSYYFFYSLPVSKRDLLNANYMTCILLTFIGALIISLYGYNTSTIKTDSIYFSTTFSFIVGNFFSIPIAFSKSTERKDRDIPYIAYIVGIMVVLPFTLSVIFILINYLTHNDSHIPMIYSYFLNYGLLVVSSIFLVINYLIQIKKIKY</sequence>
<proteinExistence type="predicted"/>
<feature type="transmembrane region" description="Helical" evidence="1">
    <location>
        <begin position="121"/>
        <end position="142"/>
    </location>
</feature>
<evidence type="ECO:0008006" key="4">
    <source>
        <dbReference type="Google" id="ProtNLM"/>
    </source>
</evidence>
<evidence type="ECO:0000313" key="3">
    <source>
        <dbReference type="Proteomes" id="UP000001411"/>
    </source>
</evidence>
<feature type="transmembrane region" description="Helical" evidence="1">
    <location>
        <begin position="192"/>
        <end position="212"/>
    </location>
</feature>
<dbReference type="OrthoDB" id="2407769at2"/>
<protein>
    <recommendedName>
        <fullName evidence="4">Phenol-soluble modulin export ABC transporter permease subunit PmtB</fullName>
    </recommendedName>
</protein>
<dbReference type="Pfam" id="PF13346">
    <property type="entry name" value="ABC2_membrane_5"/>
    <property type="match status" value="1"/>
</dbReference>
<organism evidence="2 3">
    <name type="scientific">Staphylococcus epidermidis (strain ATCC 12228 / FDA PCI 1200)</name>
    <dbReference type="NCBI Taxonomy" id="176280"/>
    <lineage>
        <taxon>Bacteria</taxon>
        <taxon>Bacillati</taxon>
        <taxon>Bacillota</taxon>
        <taxon>Bacilli</taxon>
        <taxon>Bacillales</taxon>
        <taxon>Staphylococcaceae</taxon>
        <taxon>Staphylococcus</taxon>
    </lineage>
</organism>
<name>A0A0H2VHG0_STAES</name>
<dbReference type="HOGENOM" id="CLU_1249998_0_0_9"/>
<evidence type="ECO:0000256" key="1">
    <source>
        <dbReference type="SAM" id="Phobius"/>
    </source>
</evidence>
<dbReference type="Proteomes" id="UP000001411">
    <property type="component" value="Chromosome"/>
</dbReference>
<evidence type="ECO:0000313" key="2">
    <source>
        <dbReference type="EMBL" id="AAO05222.1"/>
    </source>
</evidence>